<dbReference type="RefSeq" id="XP_025549964.1">
    <property type="nucleotide sequence ID" value="XM_025689920.1"/>
</dbReference>
<accession>A0A395HSQ5</accession>
<protein>
    <submittedName>
        <fullName evidence="1">Uncharacterized protein</fullName>
    </submittedName>
</protein>
<dbReference type="GeneID" id="37194209"/>
<reference evidence="1 2" key="1">
    <citation type="submission" date="2018-02" db="EMBL/GenBank/DDBJ databases">
        <title>The genomes of Aspergillus section Nigri reveals drivers in fungal speciation.</title>
        <authorList>
            <consortium name="DOE Joint Genome Institute"/>
            <person name="Vesth T.C."/>
            <person name="Nybo J."/>
            <person name="Theobald S."/>
            <person name="Brandl J."/>
            <person name="Frisvad J.C."/>
            <person name="Nielsen K.F."/>
            <person name="Lyhne E.K."/>
            <person name="Kogle M.E."/>
            <person name="Kuo A."/>
            <person name="Riley R."/>
            <person name="Clum A."/>
            <person name="Nolan M."/>
            <person name="Lipzen A."/>
            <person name="Salamov A."/>
            <person name="Henrissat B."/>
            <person name="Wiebenga A."/>
            <person name="De vries R.P."/>
            <person name="Grigoriev I.V."/>
            <person name="Mortensen U.H."/>
            <person name="Andersen M.R."/>
            <person name="Baker S.E."/>
        </authorList>
    </citation>
    <scope>NUCLEOTIDE SEQUENCE [LARGE SCALE GENOMIC DNA]</scope>
    <source>
        <strain evidence="1 2">CBS 101889</strain>
    </source>
</reference>
<proteinExistence type="predicted"/>
<dbReference type="AlphaFoldDB" id="A0A395HSQ5"/>
<dbReference type="Proteomes" id="UP000248961">
    <property type="component" value="Unassembled WGS sequence"/>
</dbReference>
<keyword evidence="2" id="KW-1185">Reference proteome</keyword>
<dbReference type="VEuPathDB" id="FungiDB:BO97DRAFT_113115"/>
<sequence>MPKRPGSATLFSSRSNLALSQTLLHALEDLCHGTTIDPESNPYYIPFSVIAPFLPRSALEVGDTNSLLSFGPKVSAAYRDLLLGRDERAMLLLMLWLELLRHADIWWITNRTRQESPALRRVLSCSADDRIQTILALREAI</sequence>
<name>A0A395HSQ5_ASPHC</name>
<gene>
    <name evidence="1" type="ORF">BO97DRAFT_113115</name>
</gene>
<organism evidence="1 2">
    <name type="scientific">Aspergillus homomorphus (strain CBS 101889)</name>
    <dbReference type="NCBI Taxonomy" id="1450537"/>
    <lineage>
        <taxon>Eukaryota</taxon>
        <taxon>Fungi</taxon>
        <taxon>Dikarya</taxon>
        <taxon>Ascomycota</taxon>
        <taxon>Pezizomycotina</taxon>
        <taxon>Eurotiomycetes</taxon>
        <taxon>Eurotiomycetidae</taxon>
        <taxon>Eurotiales</taxon>
        <taxon>Aspergillaceae</taxon>
        <taxon>Aspergillus</taxon>
        <taxon>Aspergillus subgen. Circumdati</taxon>
    </lineage>
</organism>
<dbReference type="OrthoDB" id="416217at2759"/>
<dbReference type="STRING" id="1450537.A0A395HSQ5"/>
<dbReference type="EMBL" id="KZ824292">
    <property type="protein sequence ID" value="RAL10810.1"/>
    <property type="molecule type" value="Genomic_DNA"/>
</dbReference>
<evidence type="ECO:0000313" key="2">
    <source>
        <dbReference type="Proteomes" id="UP000248961"/>
    </source>
</evidence>
<evidence type="ECO:0000313" key="1">
    <source>
        <dbReference type="EMBL" id="RAL10810.1"/>
    </source>
</evidence>